<dbReference type="EMBL" id="CP094929">
    <property type="protein sequence ID" value="UOM49614.1"/>
    <property type="molecule type" value="Genomic_DNA"/>
</dbReference>
<dbReference type="InterPro" id="IPR011032">
    <property type="entry name" value="GroES-like_sf"/>
</dbReference>
<accession>A0ABY4D9B5</accession>
<evidence type="ECO:0000313" key="6">
    <source>
        <dbReference type="EMBL" id="UOM49614.1"/>
    </source>
</evidence>
<feature type="domain" description="Enoyl reductase (ER)" evidence="5">
    <location>
        <begin position="7"/>
        <end position="341"/>
    </location>
</feature>
<dbReference type="Pfam" id="PF08240">
    <property type="entry name" value="ADH_N"/>
    <property type="match status" value="1"/>
</dbReference>
<organism evidence="6 7">
    <name type="scientific">Sphaerochaeta associata</name>
    <dbReference type="NCBI Taxonomy" id="1129264"/>
    <lineage>
        <taxon>Bacteria</taxon>
        <taxon>Pseudomonadati</taxon>
        <taxon>Spirochaetota</taxon>
        <taxon>Spirochaetia</taxon>
        <taxon>Spirochaetales</taxon>
        <taxon>Sphaerochaetaceae</taxon>
        <taxon>Sphaerochaeta</taxon>
    </lineage>
</organism>
<evidence type="ECO:0000256" key="1">
    <source>
        <dbReference type="ARBA" id="ARBA00022723"/>
    </source>
</evidence>
<dbReference type="Pfam" id="PF00107">
    <property type="entry name" value="ADH_zinc_N"/>
    <property type="match status" value="1"/>
</dbReference>
<dbReference type="PROSITE" id="PS00059">
    <property type="entry name" value="ADH_ZINC"/>
    <property type="match status" value="1"/>
</dbReference>
<name>A0ABY4D9B5_9SPIR</name>
<dbReference type="InterPro" id="IPR013154">
    <property type="entry name" value="ADH-like_N"/>
</dbReference>
<evidence type="ECO:0000256" key="4">
    <source>
        <dbReference type="RuleBase" id="RU361277"/>
    </source>
</evidence>
<evidence type="ECO:0000259" key="5">
    <source>
        <dbReference type="SMART" id="SM00829"/>
    </source>
</evidence>
<keyword evidence="7" id="KW-1185">Reference proteome</keyword>
<keyword evidence="3" id="KW-0560">Oxidoreductase</keyword>
<keyword evidence="1 4" id="KW-0479">Metal-binding</keyword>
<dbReference type="SUPFAM" id="SSF50129">
    <property type="entry name" value="GroES-like"/>
    <property type="match status" value="1"/>
</dbReference>
<evidence type="ECO:0000313" key="7">
    <source>
        <dbReference type="Proteomes" id="UP000829708"/>
    </source>
</evidence>
<protein>
    <submittedName>
        <fullName evidence="6">Alcohol dehydrogenase catalytic domain-containing protein</fullName>
    </submittedName>
</protein>
<dbReference type="Gene3D" id="3.90.180.10">
    <property type="entry name" value="Medium-chain alcohol dehydrogenases, catalytic domain"/>
    <property type="match status" value="1"/>
</dbReference>
<evidence type="ECO:0000256" key="2">
    <source>
        <dbReference type="ARBA" id="ARBA00022833"/>
    </source>
</evidence>
<keyword evidence="2 4" id="KW-0862">Zinc</keyword>
<dbReference type="RefSeq" id="WP_244771008.1">
    <property type="nucleotide sequence ID" value="NZ_CP094929.1"/>
</dbReference>
<dbReference type="PANTHER" id="PTHR43401:SF2">
    <property type="entry name" value="L-THREONINE 3-DEHYDROGENASE"/>
    <property type="match status" value="1"/>
</dbReference>
<dbReference type="InterPro" id="IPR036291">
    <property type="entry name" value="NAD(P)-bd_dom_sf"/>
</dbReference>
<reference evidence="7" key="1">
    <citation type="journal article" date="2024" name="J Bioinform Genom">
        <title>Complete genome sequence of the type strain bacterium Sphaerochaeta associata GLS2t (VKM B-2742)t.</title>
        <authorList>
            <person name="Troshina O.Y."/>
            <person name="Tepeeva A.N."/>
            <person name="Arzamasceva V.O."/>
            <person name="Whitman W.B."/>
            <person name="Varghese N."/>
            <person name="Shapiro N."/>
            <person name="Woyke T."/>
            <person name="Kripides N.C."/>
            <person name="Vasilenko O.V."/>
        </authorList>
    </citation>
    <scope>NUCLEOTIDE SEQUENCE [LARGE SCALE GENOMIC DNA]</scope>
    <source>
        <strain evidence="7">GLS2T</strain>
    </source>
</reference>
<dbReference type="SUPFAM" id="SSF51735">
    <property type="entry name" value="NAD(P)-binding Rossmann-fold domains"/>
    <property type="match status" value="1"/>
</dbReference>
<dbReference type="InterPro" id="IPR013149">
    <property type="entry name" value="ADH-like_C"/>
</dbReference>
<comment type="cofactor">
    <cofactor evidence="4">
        <name>Zn(2+)</name>
        <dbReference type="ChEBI" id="CHEBI:29105"/>
    </cofactor>
</comment>
<sequence>MKVAVFEKPETIHVIQRPLPACGPDDIIVKVHACGICGGDIRNFFTGLRYGITSQVMGHEFSGIVVEKGANVTRFTLSDCVAVAPDVSCGTCWYCTHDLINLCENHRMIGTHWPGGFAEYVHLPQEVLDHGFVHHIPEGVSLTDACLSEPASSVIAAQERIGLAKGQSILILGDGPIGCLHSEIAKSLGAKTIIIAGRSRLEAASAFGPDCLLNYEKDDIVSVCKQLTDNRGVDYAICANASTASQQIAVDAVRKRGKIVLFGGVPKQEPWTRLNSNTIHYNELEVIGTFSYQKRHHVAALQALQKGTLHPDLYFTKTVGLDDIVEGFMAAQRREALKVLVKP</sequence>
<dbReference type="SMART" id="SM00829">
    <property type="entry name" value="PKS_ER"/>
    <property type="match status" value="1"/>
</dbReference>
<dbReference type="InterPro" id="IPR020843">
    <property type="entry name" value="ER"/>
</dbReference>
<comment type="similarity">
    <text evidence="4">Belongs to the zinc-containing alcohol dehydrogenase family.</text>
</comment>
<proteinExistence type="inferred from homology"/>
<dbReference type="InterPro" id="IPR050129">
    <property type="entry name" value="Zn_alcohol_dh"/>
</dbReference>
<dbReference type="Proteomes" id="UP000829708">
    <property type="component" value="Chromosome"/>
</dbReference>
<dbReference type="InterPro" id="IPR002328">
    <property type="entry name" value="ADH_Zn_CS"/>
</dbReference>
<gene>
    <name evidence="6" type="ORF">MUG09_08605</name>
</gene>
<evidence type="ECO:0000256" key="3">
    <source>
        <dbReference type="ARBA" id="ARBA00023002"/>
    </source>
</evidence>
<dbReference type="Gene3D" id="3.40.50.720">
    <property type="entry name" value="NAD(P)-binding Rossmann-like Domain"/>
    <property type="match status" value="1"/>
</dbReference>
<dbReference type="PANTHER" id="PTHR43401">
    <property type="entry name" value="L-THREONINE 3-DEHYDROGENASE"/>
    <property type="match status" value="1"/>
</dbReference>